<dbReference type="Proteomes" id="UP000005408">
    <property type="component" value="Unassembled WGS sequence"/>
</dbReference>
<dbReference type="GO" id="GO:0061630">
    <property type="term" value="F:ubiquitin protein ligase activity"/>
    <property type="evidence" value="ECO:0007669"/>
    <property type="project" value="TreeGrafter"/>
</dbReference>
<evidence type="ECO:0008006" key="3">
    <source>
        <dbReference type="Google" id="ProtNLM"/>
    </source>
</evidence>
<dbReference type="SUPFAM" id="SSF101898">
    <property type="entry name" value="NHL repeat"/>
    <property type="match status" value="1"/>
</dbReference>
<proteinExistence type="predicted"/>
<organism evidence="1 2">
    <name type="scientific">Magallana gigas</name>
    <name type="common">Pacific oyster</name>
    <name type="synonym">Crassostrea gigas</name>
    <dbReference type="NCBI Taxonomy" id="29159"/>
    <lineage>
        <taxon>Eukaryota</taxon>
        <taxon>Metazoa</taxon>
        <taxon>Spiralia</taxon>
        <taxon>Lophotrochozoa</taxon>
        <taxon>Mollusca</taxon>
        <taxon>Bivalvia</taxon>
        <taxon>Autobranchia</taxon>
        <taxon>Pteriomorphia</taxon>
        <taxon>Ostreida</taxon>
        <taxon>Ostreoidea</taxon>
        <taxon>Ostreidae</taxon>
        <taxon>Magallana</taxon>
    </lineage>
</organism>
<dbReference type="Gene3D" id="2.120.10.30">
    <property type="entry name" value="TolB, C-terminal domain"/>
    <property type="match status" value="1"/>
</dbReference>
<accession>A0A8W8MKR1</accession>
<dbReference type="AlphaFoldDB" id="A0A8W8MKR1"/>
<dbReference type="GO" id="GO:0000209">
    <property type="term" value="P:protein polyubiquitination"/>
    <property type="evidence" value="ECO:0007669"/>
    <property type="project" value="TreeGrafter"/>
</dbReference>
<sequence length="349" mass="39265">ELLSLSGEILRRMDELEIKNDPKNNKIPVVSIPDLHIVWKEPLITIVDRAYSCKEPTTKEISTQTSFTKSNQGTQFDSIEDSSKKLSVTASGCKPKSVTMYEINLIESITIRENSDTVKPELSCVAWIDREHIAVVDRGNEKIKLFELNSRSIKSRYMLGAVTISISRLAIACRLADLRMKIFRLPFTEIKTDVGVQCLITASDGSSLMWMTKKRIFCFKDDTVSQVSIKNKDANPTTLGAPRFAIQLSNGTYVVSDKGNDCVYFISNSGIIILEINHYPGSITHDNNIGVFISDFEKGTISIFDQTGKYMSKLKIGVWQKSPRSISILDDRLLVATQHKILLYKLTRK</sequence>
<evidence type="ECO:0000313" key="2">
    <source>
        <dbReference type="Proteomes" id="UP000005408"/>
    </source>
</evidence>
<evidence type="ECO:0000313" key="1">
    <source>
        <dbReference type="EnsemblMetazoa" id="G32789.2:cds"/>
    </source>
</evidence>
<dbReference type="GO" id="GO:0043161">
    <property type="term" value="P:proteasome-mediated ubiquitin-dependent protein catabolic process"/>
    <property type="evidence" value="ECO:0007669"/>
    <property type="project" value="TreeGrafter"/>
</dbReference>
<dbReference type="GO" id="GO:0008270">
    <property type="term" value="F:zinc ion binding"/>
    <property type="evidence" value="ECO:0007669"/>
    <property type="project" value="UniProtKB-KW"/>
</dbReference>
<reference evidence="1" key="1">
    <citation type="submission" date="2022-08" db="UniProtKB">
        <authorList>
            <consortium name="EnsemblMetazoa"/>
        </authorList>
    </citation>
    <scope>IDENTIFICATION</scope>
    <source>
        <strain evidence="1">05x7-T-G4-1.051#20</strain>
    </source>
</reference>
<keyword evidence="2" id="KW-1185">Reference proteome</keyword>
<name>A0A8W8MKR1_MAGGI</name>
<dbReference type="EnsemblMetazoa" id="G32789.2">
    <property type="protein sequence ID" value="G32789.2:cds"/>
    <property type="gene ID" value="G32789"/>
</dbReference>
<dbReference type="PANTHER" id="PTHR24104">
    <property type="entry name" value="E3 UBIQUITIN-PROTEIN LIGASE NHLRC1-RELATED"/>
    <property type="match status" value="1"/>
</dbReference>
<dbReference type="InterPro" id="IPR011042">
    <property type="entry name" value="6-blade_b-propeller_TolB-like"/>
</dbReference>
<dbReference type="PANTHER" id="PTHR24104:SF25">
    <property type="entry name" value="PROTEIN LIN-41"/>
    <property type="match status" value="1"/>
</dbReference>
<protein>
    <recommendedName>
        <fullName evidence="3">Tripartite motif-containing protein 3</fullName>
    </recommendedName>
</protein>
<dbReference type="InterPro" id="IPR050952">
    <property type="entry name" value="TRIM-NHL_E3_ligases"/>
</dbReference>